<dbReference type="SUPFAM" id="SSF51735">
    <property type="entry name" value="NAD(P)-binding Rossmann-fold domains"/>
    <property type="match status" value="1"/>
</dbReference>
<evidence type="ECO:0000256" key="1">
    <source>
        <dbReference type="ARBA" id="ARBA00007637"/>
    </source>
</evidence>
<comment type="caution">
    <text evidence="3">The sequence shown here is derived from an EMBL/GenBank/DDBJ whole genome shotgun (WGS) entry which is preliminary data.</text>
</comment>
<proteinExistence type="inferred from homology"/>
<protein>
    <recommendedName>
        <fullName evidence="2">NAD-dependent epimerase/dehydratase domain-containing protein</fullName>
    </recommendedName>
</protein>
<dbReference type="InterPro" id="IPR036291">
    <property type="entry name" value="NAD(P)-bd_dom_sf"/>
</dbReference>
<dbReference type="RefSeq" id="WP_120463902.1">
    <property type="nucleotide sequence ID" value="NZ_BMIW01000014.1"/>
</dbReference>
<dbReference type="InterPro" id="IPR001509">
    <property type="entry name" value="Epimerase_deHydtase"/>
</dbReference>
<dbReference type="EMBL" id="BMIW01000014">
    <property type="protein sequence ID" value="GGG00422.1"/>
    <property type="molecule type" value="Genomic_DNA"/>
</dbReference>
<dbReference type="Proteomes" id="UP000608420">
    <property type="component" value="Unassembled WGS sequence"/>
</dbReference>
<dbReference type="Gene3D" id="3.90.25.10">
    <property type="entry name" value="UDP-galactose 4-epimerase, domain 1"/>
    <property type="match status" value="1"/>
</dbReference>
<accession>A0ABQ1VVG1</accession>
<name>A0ABQ1VVG1_9BACL</name>
<evidence type="ECO:0000259" key="2">
    <source>
        <dbReference type="Pfam" id="PF01370"/>
    </source>
</evidence>
<dbReference type="Gene3D" id="3.40.50.720">
    <property type="entry name" value="NAD(P)-binding Rossmann-like Domain"/>
    <property type="match status" value="1"/>
</dbReference>
<gene>
    <name evidence="3" type="ORF">GCM10010913_22730</name>
</gene>
<organism evidence="3 4">
    <name type="scientific">Paenibacillus aceti</name>
    <dbReference type="NCBI Taxonomy" id="1820010"/>
    <lineage>
        <taxon>Bacteria</taxon>
        <taxon>Bacillati</taxon>
        <taxon>Bacillota</taxon>
        <taxon>Bacilli</taxon>
        <taxon>Bacillales</taxon>
        <taxon>Paenibacillaceae</taxon>
        <taxon>Paenibacillus</taxon>
    </lineage>
</organism>
<sequence length="459" mass="51338">MKVLVTGGYGFIGSFVAARFYQEGHDVIIIDNISTGHVKHVEFPHTSYIIDVESPHCASIFTEHSIDIVVHLAAQINIVTSMEDPYADTKSNILGLTNMLQLAAKHKVKKFIFASSAAVYGLTEAIPLTEDLPCRPISTYGINKLLGEYYCSKWSELYHLDTLCFRFANVYGPRQGLIGEGGVISIFMGRIIGGQSLTLYGDGEQTRDFIYVEDVADAIYTASQSPLTGIMNLSTNTEHSVNTLIQVLSGLHPLSGIHRAETRSGDIFRSVLDNSLLHRSLDWKPCFSLEEGLSRTYEWFASSAALPTPVFHSEAAATSTQPSLNEAHIENELLNSSRSRHIRSLYMNQNEHYLEGSPVLKPQIFRAVLYSRERAKQKFNTDYTILELLHMPHNQLEELHIIDSHLRENDYIGLDETEAPQILLSNASSTEAAHVVNRLERHGIAARIRFSSDQEEEVD</sequence>
<evidence type="ECO:0000313" key="4">
    <source>
        <dbReference type="Proteomes" id="UP000608420"/>
    </source>
</evidence>
<keyword evidence="4" id="KW-1185">Reference proteome</keyword>
<dbReference type="PANTHER" id="PTHR43000">
    <property type="entry name" value="DTDP-D-GLUCOSE 4,6-DEHYDRATASE-RELATED"/>
    <property type="match status" value="1"/>
</dbReference>
<dbReference type="Pfam" id="PF01370">
    <property type="entry name" value="Epimerase"/>
    <property type="match status" value="1"/>
</dbReference>
<comment type="similarity">
    <text evidence="1">Belongs to the NAD(P)-dependent epimerase/dehydratase family.</text>
</comment>
<reference evidence="4" key="1">
    <citation type="journal article" date="2019" name="Int. J. Syst. Evol. Microbiol.">
        <title>The Global Catalogue of Microorganisms (GCM) 10K type strain sequencing project: providing services to taxonomists for standard genome sequencing and annotation.</title>
        <authorList>
            <consortium name="The Broad Institute Genomics Platform"/>
            <consortium name="The Broad Institute Genome Sequencing Center for Infectious Disease"/>
            <person name="Wu L."/>
            <person name="Ma J."/>
        </authorList>
    </citation>
    <scope>NUCLEOTIDE SEQUENCE [LARGE SCALE GENOMIC DNA]</scope>
    <source>
        <strain evidence="4">CGMCC 1.15420</strain>
    </source>
</reference>
<evidence type="ECO:0000313" key="3">
    <source>
        <dbReference type="EMBL" id="GGG00422.1"/>
    </source>
</evidence>
<feature type="domain" description="NAD-dependent epimerase/dehydratase" evidence="2">
    <location>
        <begin position="3"/>
        <end position="226"/>
    </location>
</feature>